<keyword evidence="2" id="KW-0963">Cytoplasm</keyword>
<dbReference type="PANTHER" id="PTHR31838">
    <property type="entry name" value="CENTROSOMAL PROTEIN OF 55 KDA"/>
    <property type="match status" value="1"/>
</dbReference>
<name>A0A8S4BN52_9TELE</name>
<feature type="region of interest" description="Disordered" evidence="5">
    <location>
        <begin position="64"/>
        <end position="110"/>
    </location>
</feature>
<feature type="region of interest" description="Disordered" evidence="5">
    <location>
        <begin position="345"/>
        <end position="383"/>
    </location>
</feature>
<protein>
    <submittedName>
        <fullName evidence="7">(Atlantic silverside) hypothetical protein</fullName>
    </submittedName>
</protein>
<evidence type="ECO:0000256" key="2">
    <source>
        <dbReference type="ARBA" id="ARBA00022490"/>
    </source>
</evidence>
<evidence type="ECO:0000313" key="7">
    <source>
        <dbReference type="EMBL" id="CAG6017078.1"/>
    </source>
</evidence>
<dbReference type="Gene3D" id="1.20.5.1180">
    <property type="entry name" value="Geminin coiled-coil domain"/>
    <property type="match status" value="1"/>
</dbReference>
<feature type="compositionally biased region" description="Polar residues" evidence="5">
    <location>
        <begin position="98"/>
        <end position="110"/>
    </location>
</feature>
<evidence type="ECO:0000256" key="5">
    <source>
        <dbReference type="SAM" id="MobiDB-lite"/>
    </source>
</evidence>
<evidence type="ECO:0000256" key="1">
    <source>
        <dbReference type="ARBA" id="ARBA00004496"/>
    </source>
</evidence>
<evidence type="ECO:0000256" key="4">
    <source>
        <dbReference type="SAM" id="Coils"/>
    </source>
</evidence>
<feature type="compositionally biased region" description="Basic and acidic residues" evidence="5">
    <location>
        <begin position="152"/>
        <end position="169"/>
    </location>
</feature>
<feature type="region of interest" description="Disordered" evidence="5">
    <location>
        <begin position="152"/>
        <end position="196"/>
    </location>
</feature>
<organism evidence="7 8">
    <name type="scientific">Menidia menidia</name>
    <name type="common">Atlantic silverside</name>
    <dbReference type="NCBI Taxonomy" id="238744"/>
    <lineage>
        <taxon>Eukaryota</taxon>
        <taxon>Metazoa</taxon>
        <taxon>Chordata</taxon>
        <taxon>Craniata</taxon>
        <taxon>Vertebrata</taxon>
        <taxon>Euteleostomi</taxon>
        <taxon>Actinopterygii</taxon>
        <taxon>Neopterygii</taxon>
        <taxon>Teleostei</taxon>
        <taxon>Neoteleostei</taxon>
        <taxon>Acanthomorphata</taxon>
        <taxon>Ovalentaria</taxon>
        <taxon>Atherinomorphae</taxon>
        <taxon>Atheriniformes</taxon>
        <taxon>Atherinopsidae</taxon>
        <taxon>Menidiinae</taxon>
        <taxon>Menidia</taxon>
    </lineage>
</organism>
<dbReference type="GO" id="GO:0045184">
    <property type="term" value="P:establishment of protein localization"/>
    <property type="evidence" value="ECO:0007669"/>
    <property type="project" value="TreeGrafter"/>
</dbReference>
<dbReference type="Pfam" id="PF12180">
    <property type="entry name" value="EABR"/>
    <property type="match status" value="1"/>
</dbReference>
<dbReference type="InterPro" id="IPR022008">
    <property type="entry name" value="EABR"/>
</dbReference>
<feature type="region of interest" description="Disordered" evidence="5">
    <location>
        <begin position="245"/>
        <end position="270"/>
    </location>
</feature>
<evidence type="ECO:0000256" key="3">
    <source>
        <dbReference type="ARBA" id="ARBA00023054"/>
    </source>
</evidence>
<evidence type="ECO:0000259" key="6">
    <source>
        <dbReference type="Pfam" id="PF12180"/>
    </source>
</evidence>
<proteinExistence type="predicted"/>
<dbReference type="GO" id="GO:0005737">
    <property type="term" value="C:cytoplasm"/>
    <property type="evidence" value="ECO:0007669"/>
    <property type="project" value="UniProtKB-SubCell"/>
</dbReference>
<reference evidence="7" key="1">
    <citation type="submission" date="2021-05" db="EMBL/GenBank/DDBJ databases">
        <authorList>
            <person name="Tigano A."/>
        </authorList>
    </citation>
    <scope>NUCLEOTIDE SEQUENCE</scope>
</reference>
<dbReference type="AlphaFoldDB" id="A0A8S4BN52"/>
<keyword evidence="3 4" id="KW-0175">Coiled coil</keyword>
<evidence type="ECO:0000313" key="8">
    <source>
        <dbReference type="Proteomes" id="UP000677803"/>
    </source>
</evidence>
<feature type="compositionally biased region" description="Basic residues" evidence="5">
    <location>
        <begin position="345"/>
        <end position="357"/>
    </location>
</feature>
<keyword evidence="8" id="KW-1185">Reference proteome</keyword>
<dbReference type="Proteomes" id="UP000677803">
    <property type="component" value="Unassembled WGS sequence"/>
</dbReference>
<dbReference type="OrthoDB" id="8441172at2759"/>
<dbReference type="EMBL" id="CAJRST010039999">
    <property type="protein sequence ID" value="CAG6017078.1"/>
    <property type="molecule type" value="Genomic_DNA"/>
</dbReference>
<gene>
    <name evidence="7" type="ORF">MMEN_LOCUS20593</name>
</gene>
<comment type="caution">
    <text evidence="7">The sequence shown here is derived from an EMBL/GenBank/DDBJ whole genome shotgun (WGS) entry which is preliminary data.</text>
</comment>
<dbReference type="InterPro" id="IPR038926">
    <property type="entry name" value="CEP55"/>
</dbReference>
<feature type="compositionally biased region" description="Basic and acidic residues" evidence="5">
    <location>
        <begin position="64"/>
        <end position="74"/>
    </location>
</feature>
<sequence length="416" mass="47751">MAASKCKPTLKKKLNSELSGTLINLRKENSYLKKTLAELSRHHAEHNKLVERFLSLETIRLEGSHQPAARDEKATLSNEAVCPKEGNSSKGVCEKQTEQGSTSDGAVSDLQSQLTDASALDKNKQWLEYDQQREAYVRAVVARISELEKQLREADQARSQQHNDNHSDGEPEGQWAADTHHWGNKGQQTSQMQEHYESLLQKAKEEQEELRKQLEDTCQSLKMTESWCTEREKEVEQLRQLLQTSNMSRESAQGEPHYSEEEEQAPEDENKDLEVRLNEEKRRSANFELQASIFQRYMLNRHHADQETIAELTRQMKISSQDLEDEKQNCSYLKKQMVRVLKMLPKTKGHASKHSKRNQQDQYSHDEEQASCSSPAASSARSSGLNESLLECPSCQAEYPTSHYRELLHHLESCQD</sequence>
<dbReference type="PANTHER" id="PTHR31838:SF1">
    <property type="entry name" value="CENTROSOMAL PROTEIN OF 55 KDA"/>
    <property type="match status" value="1"/>
</dbReference>
<feature type="domain" description="TSG101 and ALIX binding" evidence="6">
    <location>
        <begin position="113"/>
        <end position="146"/>
    </location>
</feature>
<feature type="compositionally biased region" description="Low complexity" evidence="5">
    <location>
        <begin position="370"/>
        <end position="383"/>
    </location>
</feature>
<comment type="subcellular location">
    <subcellularLocation>
        <location evidence="1">Cytoplasm</location>
    </subcellularLocation>
</comment>
<dbReference type="GO" id="GO:0030496">
    <property type="term" value="C:midbody"/>
    <property type="evidence" value="ECO:0007669"/>
    <property type="project" value="TreeGrafter"/>
</dbReference>
<dbReference type="GO" id="GO:0051896">
    <property type="term" value="P:regulation of phosphatidylinositol 3-kinase/protein kinase B signal transduction"/>
    <property type="evidence" value="ECO:0007669"/>
    <property type="project" value="InterPro"/>
</dbReference>
<feature type="coiled-coil region" evidence="4">
    <location>
        <begin position="270"/>
        <end position="329"/>
    </location>
</feature>
<feature type="compositionally biased region" description="Acidic residues" evidence="5">
    <location>
        <begin position="260"/>
        <end position="270"/>
    </location>
</feature>
<dbReference type="GO" id="GO:0000281">
    <property type="term" value="P:mitotic cytokinesis"/>
    <property type="evidence" value="ECO:0007669"/>
    <property type="project" value="InterPro"/>
</dbReference>
<accession>A0A8S4BN52</accession>